<keyword evidence="1" id="KW-1133">Transmembrane helix</keyword>
<gene>
    <name evidence="2" type="ORF">FC66_GL000605</name>
</gene>
<evidence type="ECO:0000256" key="1">
    <source>
        <dbReference type="SAM" id="Phobius"/>
    </source>
</evidence>
<feature type="transmembrane region" description="Helical" evidence="1">
    <location>
        <begin position="50"/>
        <end position="70"/>
    </location>
</feature>
<evidence type="ECO:0000313" key="3">
    <source>
        <dbReference type="Proteomes" id="UP000051450"/>
    </source>
</evidence>
<proteinExistence type="predicted"/>
<dbReference type="RefSeq" id="WP_057973689.1">
    <property type="nucleotide sequence ID" value="NZ_AZDI01000002.1"/>
</dbReference>
<dbReference type="STRING" id="1423719.FC66_GL000605"/>
<dbReference type="PATRIC" id="fig|1423719.4.peg.615"/>
<keyword evidence="3" id="KW-1185">Reference proteome</keyword>
<dbReference type="EMBL" id="AZDI01000002">
    <property type="protein sequence ID" value="KRK46104.1"/>
    <property type="molecule type" value="Genomic_DNA"/>
</dbReference>
<dbReference type="Proteomes" id="UP000051450">
    <property type="component" value="Unassembled WGS sequence"/>
</dbReference>
<feature type="transmembrane region" description="Helical" evidence="1">
    <location>
        <begin position="25"/>
        <end position="43"/>
    </location>
</feature>
<feature type="transmembrane region" description="Helical" evidence="1">
    <location>
        <begin position="90"/>
        <end position="113"/>
    </location>
</feature>
<organism evidence="2 3">
    <name type="scientific">Dellaglioa algida DSM 15638</name>
    <dbReference type="NCBI Taxonomy" id="1423719"/>
    <lineage>
        <taxon>Bacteria</taxon>
        <taxon>Bacillati</taxon>
        <taxon>Bacillota</taxon>
        <taxon>Bacilli</taxon>
        <taxon>Lactobacillales</taxon>
        <taxon>Lactobacillaceae</taxon>
        <taxon>Dellaglioa</taxon>
    </lineage>
</organism>
<keyword evidence="1" id="KW-0812">Transmembrane</keyword>
<comment type="caution">
    <text evidence="2">The sequence shown here is derived from an EMBL/GenBank/DDBJ whole genome shotgun (WGS) entry which is preliminary data.</text>
</comment>
<reference evidence="2 3" key="1">
    <citation type="journal article" date="2015" name="Genome Announc.">
        <title>Expanding the biotechnology potential of lactobacilli through comparative genomics of 213 strains and associated genera.</title>
        <authorList>
            <person name="Sun Z."/>
            <person name="Harris H.M."/>
            <person name="McCann A."/>
            <person name="Guo C."/>
            <person name="Argimon S."/>
            <person name="Zhang W."/>
            <person name="Yang X."/>
            <person name="Jeffery I.B."/>
            <person name="Cooney J.C."/>
            <person name="Kagawa T.F."/>
            <person name="Liu W."/>
            <person name="Song Y."/>
            <person name="Salvetti E."/>
            <person name="Wrobel A."/>
            <person name="Rasinkangas P."/>
            <person name="Parkhill J."/>
            <person name="Rea M.C."/>
            <person name="O'Sullivan O."/>
            <person name="Ritari J."/>
            <person name="Douillard F.P."/>
            <person name="Paul Ross R."/>
            <person name="Yang R."/>
            <person name="Briner A.E."/>
            <person name="Felis G.E."/>
            <person name="de Vos W.M."/>
            <person name="Barrangou R."/>
            <person name="Klaenhammer T.R."/>
            <person name="Caufield P.W."/>
            <person name="Cui Y."/>
            <person name="Zhang H."/>
            <person name="O'Toole P.W."/>
        </authorList>
    </citation>
    <scope>NUCLEOTIDE SEQUENCE [LARGE SCALE GENOMIC DNA]</scope>
    <source>
        <strain evidence="2 3">DSM 15638</strain>
    </source>
</reference>
<dbReference type="OrthoDB" id="7205479at2"/>
<evidence type="ECO:0000313" key="2">
    <source>
        <dbReference type="EMBL" id="KRK46104.1"/>
    </source>
</evidence>
<sequence length="117" mass="13356">MGFWQRVLINAVLFLAISGFFPDTLFVKSIWVALIASFVLAVLNMLVKPFLVILSLPVTIFSLGFFYLIINAFMLQMTSFFVGNEFKFSSFWAAFVISIVMSISNTIVTNYFIQNRQ</sequence>
<protein>
    <recommendedName>
        <fullName evidence="4">Phage holin family protein</fullName>
    </recommendedName>
</protein>
<dbReference type="InterPro" id="IPR007165">
    <property type="entry name" value="Phage_holin_4_2"/>
</dbReference>
<name>A0A0R1HJ02_9LACO</name>
<dbReference type="PANTHER" id="PTHR37309">
    <property type="entry name" value="SLR0284 PROTEIN"/>
    <property type="match status" value="1"/>
</dbReference>
<dbReference type="PANTHER" id="PTHR37309:SF1">
    <property type="entry name" value="SLR0284 PROTEIN"/>
    <property type="match status" value="1"/>
</dbReference>
<evidence type="ECO:0008006" key="4">
    <source>
        <dbReference type="Google" id="ProtNLM"/>
    </source>
</evidence>
<accession>A0A0R1HJ02</accession>
<dbReference type="AlphaFoldDB" id="A0A0R1HJ02"/>
<dbReference type="Pfam" id="PF04020">
    <property type="entry name" value="Phage_holin_4_2"/>
    <property type="match status" value="1"/>
</dbReference>
<keyword evidence="1" id="KW-0472">Membrane</keyword>